<dbReference type="SUPFAM" id="SSF46609">
    <property type="entry name" value="Fe,Mn superoxide dismutase (SOD), N-terminal domain"/>
    <property type="match status" value="1"/>
</dbReference>
<dbReference type="InterPro" id="IPR019833">
    <property type="entry name" value="Mn/Fe_SOD_BS"/>
</dbReference>
<feature type="binding site" evidence="5">
    <location>
        <position position="170"/>
    </location>
    <ligand>
        <name>Mn(2+)</name>
        <dbReference type="ChEBI" id="CHEBI:29035"/>
    </ligand>
</feature>
<dbReference type="FunFam" id="1.10.287.990:FF:000001">
    <property type="entry name" value="Superoxide dismutase"/>
    <property type="match status" value="1"/>
</dbReference>
<dbReference type="PRINTS" id="PR01703">
    <property type="entry name" value="MNSODISMTASE"/>
</dbReference>
<keyword evidence="3 5" id="KW-0479">Metal-binding</keyword>
<dbReference type="Proteomes" id="UP000542342">
    <property type="component" value="Unassembled WGS sequence"/>
</dbReference>
<feature type="binding site" evidence="5">
    <location>
        <position position="82"/>
    </location>
    <ligand>
        <name>Mn(2+)</name>
        <dbReference type="ChEBI" id="CHEBI:29035"/>
    </ligand>
</feature>
<dbReference type="GO" id="GO:0004784">
    <property type="term" value="F:superoxide dismutase activity"/>
    <property type="evidence" value="ECO:0007669"/>
    <property type="project" value="UniProtKB-EC"/>
</dbReference>
<evidence type="ECO:0000256" key="2">
    <source>
        <dbReference type="ARBA" id="ARBA00012682"/>
    </source>
</evidence>
<dbReference type="Gene3D" id="1.10.287.990">
    <property type="entry name" value="Fe,Mn superoxide dismutase (SOD) domain"/>
    <property type="match status" value="1"/>
</dbReference>
<dbReference type="InterPro" id="IPR001189">
    <property type="entry name" value="Mn/Fe_SOD"/>
</dbReference>
<feature type="domain" description="Manganese/iron superoxide dismutase N-terminal" evidence="7">
    <location>
        <begin position="3"/>
        <end position="89"/>
    </location>
</feature>
<dbReference type="Pfam" id="PF00081">
    <property type="entry name" value="Sod_Fe_N"/>
    <property type="match status" value="1"/>
</dbReference>
<organism evidence="9 10">
    <name type="scientific">Thermogemmata fonticola</name>
    <dbReference type="NCBI Taxonomy" id="2755323"/>
    <lineage>
        <taxon>Bacteria</taxon>
        <taxon>Pseudomonadati</taxon>
        <taxon>Planctomycetota</taxon>
        <taxon>Planctomycetia</taxon>
        <taxon>Gemmatales</taxon>
        <taxon>Gemmataceae</taxon>
        <taxon>Thermogemmata</taxon>
    </lineage>
</organism>
<dbReference type="AlphaFoldDB" id="A0A7V8VEG0"/>
<comment type="function">
    <text evidence="6">Destroys radicals which are normally produced within the cells and which are toxic to biological systems.</text>
</comment>
<dbReference type="InterPro" id="IPR036324">
    <property type="entry name" value="Mn/Fe_SOD_N_sf"/>
</dbReference>
<dbReference type="InterPro" id="IPR019832">
    <property type="entry name" value="Mn/Fe_SOD_C"/>
</dbReference>
<evidence type="ECO:0000313" key="10">
    <source>
        <dbReference type="Proteomes" id="UP000542342"/>
    </source>
</evidence>
<dbReference type="RefSeq" id="WP_194537963.1">
    <property type="nucleotide sequence ID" value="NZ_JACEFB010000006.1"/>
</dbReference>
<proteinExistence type="inferred from homology"/>
<accession>A0A7V8VEG0</accession>
<evidence type="ECO:0000256" key="5">
    <source>
        <dbReference type="PIRSR" id="PIRSR000349-1"/>
    </source>
</evidence>
<evidence type="ECO:0000256" key="4">
    <source>
        <dbReference type="ARBA" id="ARBA00023002"/>
    </source>
</evidence>
<dbReference type="PIRSF" id="PIRSF000349">
    <property type="entry name" value="SODismutase"/>
    <property type="match status" value="1"/>
</dbReference>
<dbReference type="EMBL" id="JACEFB010000006">
    <property type="protein sequence ID" value="MBA2226529.1"/>
    <property type="molecule type" value="Genomic_DNA"/>
</dbReference>
<sequence>MPHTLPALPYPFDALEPYIDARTMEIHSQRHHKAYVDNLNKALESAPDFAQLDIVTLLREIKKVPESIRQTVINNGGGHHNHSLFWEIMGPKCGGEPSGQIAEAIREAFNDFANFKQVVKTNGLTQFGSGWSWVVYNPASGKLEAIKRPNQDSPLMEGLIPVLGVDVWEHAYYLKYQNLRGDYIDAWWNVVNWKAVEDRYIAAKSGKAL</sequence>
<dbReference type="GO" id="GO:0005737">
    <property type="term" value="C:cytoplasm"/>
    <property type="evidence" value="ECO:0007669"/>
    <property type="project" value="TreeGrafter"/>
</dbReference>
<dbReference type="PANTHER" id="PTHR43595:SF2">
    <property type="entry name" value="SMALL RIBOSOMAL SUBUNIT PROTEIN MS42"/>
    <property type="match status" value="1"/>
</dbReference>
<dbReference type="GO" id="GO:0046872">
    <property type="term" value="F:metal ion binding"/>
    <property type="evidence" value="ECO:0007669"/>
    <property type="project" value="UniProtKB-KW"/>
</dbReference>
<comment type="caution">
    <text evidence="9">The sequence shown here is derived from an EMBL/GenBank/DDBJ whole genome shotgun (WGS) entry which is preliminary data.</text>
</comment>
<dbReference type="EC" id="1.15.1.1" evidence="2 6"/>
<evidence type="ECO:0000259" key="7">
    <source>
        <dbReference type="Pfam" id="PF00081"/>
    </source>
</evidence>
<keyword evidence="10" id="KW-1185">Reference proteome</keyword>
<comment type="catalytic activity">
    <reaction evidence="6">
        <text>2 superoxide + 2 H(+) = H2O2 + O2</text>
        <dbReference type="Rhea" id="RHEA:20696"/>
        <dbReference type="ChEBI" id="CHEBI:15378"/>
        <dbReference type="ChEBI" id="CHEBI:15379"/>
        <dbReference type="ChEBI" id="CHEBI:16240"/>
        <dbReference type="ChEBI" id="CHEBI:18421"/>
        <dbReference type="EC" id="1.15.1.1"/>
    </reaction>
</comment>
<feature type="domain" description="Manganese/iron superoxide dismutase C-terminal" evidence="8">
    <location>
        <begin position="97"/>
        <end position="199"/>
    </location>
</feature>
<evidence type="ECO:0000256" key="1">
    <source>
        <dbReference type="ARBA" id="ARBA00008714"/>
    </source>
</evidence>
<dbReference type="Pfam" id="PF02777">
    <property type="entry name" value="Sod_Fe_C"/>
    <property type="match status" value="1"/>
</dbReference>
<evidence type="ECO:0000313" key="9">
    <source>
        <dbReference type="EMBL" id="MBA2226529.1"/>
    </source>
</evidence>
<dbReference type="FunFam" id="3.55.40.20:FF:000004">
    <property type="entry name" value="Superoxide dismutase [Fe]"/>
    <property type="match status" value="1"/>
</dbReference>
<feature type="binding site" evidence="5">
    <location>
        <position position="166"/>
    </location>
    <ligand>
        <name>Mn(2+)</name>
        <dbReference type="ChEBI" id="CHEBI:29035"/>
    </ligand>
</feature>
<gene>
    <name evidence="9" type="ORF">H0921_10195</name>
</gene>
<protein>
    <recommendedName>
        <fullName evidence="2 6">Superoxide dismutase</fullName>
        <ecNumber evidence="2 6">1.15.1.1</ecNumber>
    </recommendedName>
</protein>
<dbReference type="Gene3D" id="3.55.40.20">
    <property type="entry name" value="Iron/manganese superoxide dismutase, C-terminal domain"/>
    <property type="match status" value="1"/>
</dbReference>
<dbReference type="InterPro" id="IPR036314">
    <property type="entry name" value="SOD_C_sf"/>
</dbReference>
<dbReference type="PANTHER" id="PTHR43595">
    <property type="entry name" value="37S RIBOSOMAL PROTEIN S26, MITOCHONDRIAL"/>
    <property type="match status" value="1"/>
</dbReference>
<keyword evidence="4 6" id="KW-0560">Oxidoreductase</keyword>
<comment type="similarity">
    <text evidence="1 6">Belongs to the iron/manganese superoxide dismutase family.</text>
</comment>
<dbReference type="SUPFAM" id="SSF54719">
    <property type="entry name" value="Fe,Mn superoxide dismutase (SOD), C-terminal domain"/>
    <property type="match status" value="1"/>
</dbReference>
<evidence type="ECO:0000259" key="8">
    <source>
        <dbReference type="Pfam" id="PF02777"/>
    </source>
</evidence>
<evidence type="ECO:0000256" key="3">
    <source>
        <dbReference type="ARBA" id="ARBA00022723"/>
    </source>
</evidence>
<name>A0A7V8VEG0_9BACT</name>
<reference evidence="9 10" key="1">
    <citation type="submission" date="2020-07" db="EMBL/GenBank/DDBJ databases">
        <title>Thermogemmata thermophila gen. nov., sp. nov., a novel moderate thermophilic planctomycete from a Kamchatka hot spring.</title>
        <authorList>
            <person name="Elcheninov A.G."/>
            <person name="Podosokorskaya O.A."/>
            <person name="Kovaleva O.L."/>
            <person name="Novikov A."/>
            <person name="Bonch-Osmolovskaya E.A."/>
            <person name="Toshchakov S.V."/>
            <person name="Kublanov I.V."/>
        </authorList>
    </citation>
    <scope>NUCLEOTIDE SEQUENCE [LARGE SCALE GENOMIC DNA]</scope>
    <source>
        <strain evidence="9 10">2918</strain>
    </source>
</reference>
<dbReference type="InterPro" id="IPR019831">
    <property type="entry name" value="Mn/Fe_SOD_N"/>
</dbReference>
<dbReference type="PROSITE" id="PS00088">
    <property type="entry name" value="SOD_MN"/>
    <property type="match status" value="1"/>
</dbReference>
<feature type="binding site" evidence="5">
    <location>
        <position position="27"/>
    </location>
    <ligand>
        <name>Mn(2+)</name>
        <dbReference type="ChEBI" id="CHEBI:29035"/>
    </ligand>
</feature>
<evidence type="ECO:0000256" key="6">
    <source>
        <dbReference type="RuleBase" id="RU000414"/>
    </source>
</evidence>